<dbReference type="PANTHER" id="PTHR13223:SF2">
    <property type="entry name" value="ACIDIC FIBROBLAST GROWTH FACTOR INTRACELLULAR-BINDING PROTEIN"/>
    <property type="match status" value="1"/>
</dbReference>
<dbReference type="GO" id="GO:0005634">
    <property type="term" value="C:nucleus"/>
    <property type="evidence" value="ECO:0007669"/>
    <property type="project" value="TreeGrafter"/>
</dbReference>
<organism evidence="2 3">
    <name type="scientific">Aphanomyces stellatus</name>
    <dbReference type="NCBI Taxonomy" id="120398"/>
    <lineage>
        <taxon>Eukaryota</taxon>
        <taxon>Sar</taxon>
        <taxon>Stramenopiles</taxon>
        <taxon>Oomycota</taxon>
        <taxon>Saprolegniomycetes</taxon>
        <taxon>Saprolegniales</taxon>
        <taxon>Verrucalvaceae</taxon>
        <taxon>Aphanomyces</taxon>
    </lineage>
</organism>
<dbReference type="AlphaFoldDB" id="A0A485LKM6"/>
<sequence>MREIFDTFLTDPVLLSEDVYALWLEGQNTSSALDIRFRSHSHPSSSTSLDFSDANEFDQLRDLIWRDTIDQYRLFEKLESYLMQPWLLRTQLLFQIPPWQQQEMTEKYYGIDGAVVRRLLGKKLTSRAQKDLDEVSEYSLRTLKNCRRQFENLRRIYAFLEEKNFQGALSRAICDQFLISEKLAVKYSCLVFLIHGRFEVHPSHKTVGFLTWNDLQFFAALLMGHWVAPSIKRNELVLHESKSQQNIPRTITQSFSTLASNSPLLGLRLHHQRMSVDTSDYFATSEILHSSKEWPSLAFLEARVTPMSAKLCIGVDLNQRMTNSLRDLKAHFLNDVETLTEYRNVVMSTLQTTLKGNQLEYLGIKMIQITSGLLTIGAGLSQPKELKDLIEDLIDSTGIVFKDSKLLPADIDVVFAALIDSLGSIDVWYLNADDTRLLLLTSWELFLSVCRAIIISIYDRL</sequence>
<dbReference type="Pfam" id="PF05427">
    <property type="entry name" value="FIBP"/>
    <property type="match status" value="2"/>
</dbReference>
<reference evidence="2 3" key="1">
    <citation type="submission" date="2019-03" db="EMBL/GenBank/DDBJ databases">
        <authorList>
            <person name="Gaulin E."/>
            <person name="Dumas B."/>
        </authorList>
    </citation>
    <scope>NUCLEOTIDE SEQUENCE [LARGE SCALE GENOMIC DNA]</scope>
    <source>
        <strain evidence="2">CBS 568.67</strain>
    </source>
</reference>
<gene>
    <name evidence="2" type="primary">Aste57867_22549</name>
    <name evidence="1" type="ORF">As57867_022479</name>
    <name evidence="2" type="ORF">ASTE57867_22549</name>
</gene>
<dbReference type="Proteomes" id="UP000332933">
    <property type="component" value="Unassembled WGS sequence"/>
</dbReference>
<reference evidence="1" key="2">
    <citation type="submission" date="2019-06" db="EMBL/GenBank/DDBJ databases">
        <title>Genomics analysis of Aphanomyces spp. identifies a new class of oomycete effector associated with host adaptation.</title>
        <authorList>
            <person name="Gaulin E."/>
        </authorList>
    </citation>
    <scope>NUCLEOTIDE SEQUENCE</scope>
    <source>
        <strain evidence="1">CBS 578.67</strain>
    </source>
</reference>
<dbReference type="InterPro" id="IPR008614">
    <property type="entry name" value="FIBP"/>
</dbReference>
<evidence type="ECO:0000313" key="2">
    <source>
        <dbReference type="EMBL" id="VFT99208.1"/>
    </source>
</evidence>
<proteinExistence type="predicted"/>
<dbReference type="PANTHER" id="PTHR13223">
    <property type="entry name" value="ACIDIC FIBROBLAST GROWTH FACTOR INTRACELLULAR BINDING PROTEIN"/>
    <property type="match status" value="1"/>
</dbReference>
<dbReference type="EMBL" id="VJMH01007070">
    <property type="protein sequence ID" value="KAF0685581.1"/>
    <property type="molecule type" value="Genomic_DNA"/>
</dbReference>
<evidence type="ECO:0000313" key="3">
    <source>
        <dbReference type="Proteomes" id="UP000332933"/>
    </source>
</evidence>
<keyword evidence="3" id="KW-1185">Reference proteome</keyword>
<evidence type="ECO:0000313" key="1">
    <source>
        <dbReference type="EMBL" id="KAF0685581.1"/>
    </source>
</evidence>
<dbReference type="EMBL" id="CAADRA010007096">
    <property type="protein sequence ID" value="VFT99208.1"/>
    <property type="molecule type" value="Genomic_DNA"/>
</dbReference>
<name>A0A485LKM6_9STRA</name>
<accession>A0A485LKM6</accession>
<protein>
    <submittedName>
        <fullName evidence="2">Aste57867_22549 protein</fullName>
    </submittedName>
</protein>
<dbReference type="OrthoDB" id="16955at2759"/>